<dbReference type="RefSeq" id="WP_175171100.1">
    <property type="nucleotide sequence ID" value="NZ_CADIJQ010000009.1"/>
</dbReference>
<proteinExistence type="predicted"/>
<name>A0A6S7BVZ6_9BURK</name>
<organism evidence="1 2">
    <name type="scientific">Achromobacter kerstersii</name>
    <dbReference type="NCBI Taxonomy" id="1353890"/>
    <lineage>
        <taxon>Bacteria</taxon>
        <taxon>Pseudomonadati</taxon>
        <taxon>Pseudomonadota</taxon>
        <taxon>Betaproteobacteria</taxon>
        <taxon>Burkholderiales</taxon>
        <taxon>Alcaligenaceae</taxon>
        <taxon>Achromobacter</taxon>
    </lineage>
</organism>
<dbReference type="PROSITE" id="PS51257">
    <property type="entry name" value="PROKAR_LIPOPROTEIN"/>
    <property type="match status" value="1"/>
</dbReference>
<protein>
    <recommendedName>
        <fullName evidence="3">Lipoprotein</fullName>
    </recommendedName>
</protein>
<dbReference type="AlphaFoldDB" id="A0A6S7BVZ6"/>
<evidence type="ECO:0000313" key="2">
    <source>
        <dbReference type="Proteomes" id="UP000494269"/>
    </source>
</evidence>
<keyword evidence="2" id="KW-1185">Reference proteome</keyword>
<dbReference type="EMBL" id="CADIJQ010000009">
    <property type="protein sequence ID" value="CAB3730551.1"/>
    <property type="molecule type" value="Genomic_DNA"/>
</dbReference>
<dbReference type="Proteomes" id="UP000494269">
    <property type="component" value="Unassembled WGS sequence"/>
</dbReference>
<accession>A0A6S7BVZ6</accession>
<gene>
    <name evidence="1" type="ORF">LMG3441_04628</name>
</gene>
<sequence>MRSIVGKNRVLARWQWKGKFAATLVFAGLLSACSTSSGLCDSFGPSQSASMDVPPAASAQKVFACLDEATSGKGDRPEYAGKGKATRDLTAGVYETDQYRASNVSGFRLKAELSKKTPSTLTLTLRGAGAYCADLGVNQEMARLKADVSACLQR</sequence>
<evidence type="ECO:0000313" key="1">
    <source>
        <dbReference type="EMBL" id="CAB3730551.1"/>
    </source>
</evidence>
<reference evidence="1 2" key="1">
    <citation type="submission" date="2020-04" db="EMBL/GenBank/DDBJ databases">
        <authorList>
            <person name="De Canck E."/>
        </authorList>
    </citation>
    <scope>NUCLEOTIDE SEQUENCE [LARGE SCALE GENOMIC DNA]</scope>
    <source>
        <strain evidence="1 2">LMG 3441</strain>
    </source>
</reference>
<evidence type="ECO:0008006" key="3">
    <source>
        <dbReference type="Google" id="ProtNLM"/>
    </source>
</evidence>